<dbReference type="HOGENOM" id="CLU_627250_0_0_1"/>
<dbReference type="AlphaFoldDB" id="A0A0C2XB55"/>
<reference evidence="2 3" key="1">
    <citation type="submission" date="2014-04" db="EMBL/GenBank/DDBJ databases">
        <authorList>
            <consortium name="DOE Joint Genome Institute"/>
            <person name="Kuo A."/>
            <person name="Zuccaro A."/>
            <person name="Kohler A."/>
            <person name="Nagy L.G."/>
            <person name="Floudas D."/>
            <person name="Copeland A."/>
            <person name="Barry K.W."/>
            <person name="Cichocki N."/>
            <person name="Veneault-Fourrey C."/>
            <person name="LaButti K."/>
            <person name="Lindquist E.A."/>
            <person name="Lipzen A."/>
            <person name="Lundell T."/>
            <person name="Morin E."/>
            <person name="Murat C."/>
            <person name="Sun H."/>
            <person name="Tunlid A."/>
            <person name="Henrissat B."/>
            <person name="Grigoriev I.V."/>
            <person name="Hibbett D.S."/>
            <person name="Martin F."/>
            <person name="Nordberg H.P."/>
            <person name="Cantor M.N."/>
            <person name="Hua S.X."/>
        </authorList>
    </citation>
    <scope>NUCLEOTIDE SEQUENCE [LARGE SCALE GENOMIC DNA]</scope>
    <source>
        <strain evidence="2 3">MAFF 305830</strain>
    </source>
</reference>
<dbReference type="Pfam" id="PF12937">
    <property type="entry name" value="F-box-like"/>
    <property type="match status" value="1"/>
</dbReference>
<accession>A0A0C2XB55</accession>
<dbReference type="InterPro" id="IPR036047">
    <property type="entry name" value="F-box-like_dom_sf"/>
</dbReference>
<feature type="domain" description="F-box" evidence="1">
    <location>
        <begin position="31"/>
        <end position="77"/>
    </location>
</feature>
<evidence type="ECO:0000259" key="1">
    <source>
        <dbReference type="Pfam" id="PF12937"/>
    </source>
</evidence>
<keyword evidence="3" id="KW-1185">Reference proteome</keyword>
<name>A0A0C2XB55_SERVB</name>
<evidence type="ECO:0000313" key="3">
    <source>
        <dbReference type="Proteomes" id="UP000054097"/>
    </source>
</evidence>
<dbReference type="Gene3D" id="1.20.1280.50">
    <property type="match status" value="1"/>
</dbReference>
<protein>
    <recommendedName>
        <fullName evidence="1">F-box domain-containing protein</fullName>
    </recommendedName>
</protein>
<organism evidence="2 3">
    <name type="scientific">Serendipita vermifera MAFF 305830</name>
    <dbReference type="NCBI Taxonomy" id="933852"/>
    <lineage>
        <taxon>Eukaryota</taxon>
        <taxon>Fungi</taxon>
        <taxon>Dikarya</taxon>
        <taxon>Basidiomycota</taxon>
        <taxon>Agaricomycotina</taxon>
        <taxon>Agaricomycetes</taxon>
        <taxon>Sebacinales</taxon>
        <taxon>Serendipitaceae</taxon>
        <taxon>Serendipita</taxon>
    </lineage>
</organism>
<sequence>MESPKWSEHKHLEGNRHRDLAYIGRIVSAADRLPEELLVSVFRILVEPDSSSIGPLLLVSRYWHHVAVATPSMWSRIQSRPHSLEDVAKDIEYIQTAIKNSSNLPLDITIDLQNLEYKPSPEDNYLKGPPKLASQLHEDQEDNAEVLLFRLIDAFVGDDCINVTRLRSISVNNVHQKEFSFVISERTTHWLLKRLDGPTPLLESLSLHVHSVDLYFPRKGGPFQDLKALKHLIVDASGHLGYIKFKPETIQALSFRLWGTTRVLSQFTRLRSLSIVNWVDQDIWADHDISYDPDPELMFPLLDCLTLRLSRSPIDISNSTFSLPHKIRAPSLTTLRLLDAEAITVVGAANVYHHVHTLDLLSPTLEGMIDFIKLHLYKYTALVNLAVFPNSLNVVKDEIRALQGQAPTGLNSLYTIISDKEGMVVDGSIELPSWRPAKDYIYRKDDTFTGR</sequence>
<evidence type="ECO:0000313" key="2">
    <source>
        <dbReference type="EMBL" id="KIM26422.1"/>
    </source>
</evidence>
<dbReference type="OrthoDB" id="8048523at2759"/>
<dbReference type="EMBL" id="KN824306">
    <property type="protein sequence ID" value="KIM26422.1"/>
    <property type="molecule type" value="Genomic_DNA"/>
</dbReference>
<gene>
    <name evidence="2" type="ORF">M408DRAFT_25389</name>
</gene>
<dbReference type="SUPFAM" id="SSF81383">
    <property type="entry name" value="F-box domain"/>
    <property type="match status" value="1"/>
</dbReference>
<dbReference type="InterPro" id="IPR001810">
    <property type="entry name" value="F-box_dom"/>
</dbReference>
<proteinExistence type="predicted"/>
<dbReference type="Proteomes" id="UP000054097">
    <property type="component" value="Unassembled WGS sequence"/>
</dbReference>
<reference evidence="3" key="2">
    <citation type="submission" date="2015-01" db="EMBL/GenBank/DDBJ databases">
        <title>Evolutionary Origins and Diversification of the Mycorrhizal Mutualists.</title>
        <authorList>
            <consortium name="DOE Joint Genome Institute"/>
            <consortium name="Mycorrhizal Genomics Consortium"/>
            <person name="Kohler A."/>
            <person name="Kuo A."/>
            <person name="Nagy L.G."/>
            <person name="Floudas D."/>
            <person name="Copeland A."/>
            <person name="Barry K.W."/>
            <person name="Cichocki N."/>
            <person name="Veneault-Fourrey C."/>
            <person name="LaButti K."/>
            <person name="Lindquist E.A."/>
            <person name="Lipzen A."/>
            <person name="Lundell T."/>
            <person name="Morin E."/>
            <person name="Murat C."/>
            <person name="Riley R."/>
            <person name="Ohm R."/>
            <person name="Sun H."/>
            <person name="Tunlid A."/>
            <person name="Henrissat B."/>
            <person name="Grigoriev I.V."/>
            <person name="Hibbett D.S."/>
            <person name="Martin F."/>
        </authorList>
    </citation>
    <scope>NUCLEOTIDE SEQUENCE [LARGE SCALE GENOMIC DNA]</scope>
    <source>
        <strain evidence="3">MAFF 305830</strain>
    </source>
</reference>